<comment type="caution">
    <text evidence="1">The sequence shown here is derived from an EMBL/GenBank/DDBJ whole genome shotgun (WGS) entry which is preliminary data.</text>
</comment>
<feature type="non-terminal residue" evidence="1">
    <location>
        <position position="1"/>
    </location>
</feature>
<evidence type="ECO:0000313" key="2">
    <source>
        <dbReference type="Proteomes" id="UP000273854"/>
    </source>
</evidence>
<gene>
    <name evidence="1" type="ORF">ALP40_01741</name>
</gene>
<sequence length="127" mass="13719">GIRPAPPRNRFPPSPLSGINPWGRAIINLSNMASSLARVAFRETNKPKLDRAFNVASHVAGKVALRMTDSLLKQASQLSERQRKGLSVIVDALLGKEAVNHVETHVKGGRFNLARAAFDVASVVWGA</sequence>
<dbReference type="AlphaFoldDB" id="A0A3M5PCZ2"/>
<organism evidence="1 2">
    <name type="scientific">Pseudomonas viridiflava</name>
    <name type="common">Phytomonas viridiflava</name>
    <dbReference type="NCBI Taxonomy" id="33069"/>
    <lineage>
        <taxon>Bacteria</taxon>
        <taxon>Pseudomonadati</taxon>
        <taxon>Pseudomonadota</taxon>
        <taxon>Gammaproteobacteria</taxon>
        <taxon>Pseudomonadales</taxon>
        <taxon>Pseudomonadaceae</taxon>
        <taxon>Pseudomonas</taxon>
    </lineage>
</organism>
<dbReference type="EMBL" id="RBTP01000031">
    <property type="protein sequence ID" value="RMT81923.1"/>
    <property type="molecule type" value="Genomic_DNA"/>
</dbReference>
<accession>A0A3M5PCZ2</accession>
<reference evidence="1 2" key="1">
    <citation type="submission" date="2018-08" db="EMBL/GenBank/DDBJ databases">
        <title>Recombination of ecologically and evolutionarily significant loci maintains genetic cohesion in the Pseudomonas syringae species complex.</title>
        <authorList>
            <person name="Dillon M."/>
            <person name="Thakur S."/>
            <person name="Almeida R.N.D."/>
            <person name="Weir B.S."/>
            <person name="Guttman D.S."/>
        </authorList>
    </citation>
    <scope>NUCLEOTIDE SEQUENCE [LARGE SCALE GENOMIC DNA]</scope>
    <source>
        <strain evidence="1 2">ICMP 19473</strain>
    </source>
</reference>
<proteinExistence type="predicted"/>
<name>A0A3M5PCZ2_PSEVI</name>
<protein>
    <submittedName>
        <fullName evidence="1">Type III effector HopI1</fullName>
    </submittedName>
</protein>
<evidence type="ECO:0000313" key="1">
    <source>
        <dbReference type="EMBL" id="RMT81923.1"/>
    </source>
</evidence>
<dbReference type="Proteomes" id="UP000273854">
    <property type="component" value="Unassembled WGS sequence"/>
</dbReference>